<keyword evidence="1 2" id="KW-0238">DNA-binding</keyword>
<keyword evidence="2" id="KW-0234">DNA repair</keyword>
<dbReference type="InterPro" id="IPR006164">
    <property type="entry name" value="DNA_bd_Ku70/Ku80"/>
</dbReference>
<comment type="caution">
    <text evidence="4">The sequence shown here is derived from an EMBL/GenBank/DDBJ whole genome shotgun (WGS) entry which is preliminary data.</text>
</comment>
<reference evidence="4 5" key="1">
    <citation type="submission" date="2023-04" db="EMBL/GenBank/DDBJ databases">
        <title>A. sendaiensis sub sp. chiapanensis a novel subspecie with specific adaptation in bacterial cell wall isolated from an active volcano.</title>
        <authorList>
            <person name="Alvarez Gutierrez P.E."/>
            <person name="Ortiz Cortes L.Y."/>
        </authorList>
    </citation>
    <scope>NUCLEOTIDE SEQUENCE [LARGE SCALE GENOMIC DNA]</scope>
    <source>
        <strain evidence="4 5">PA2</strain>
    </source>
</reference>
<comment type="function">
    <text evidence="2">With LigD forms a non-homologous end joining (NHEJ) DNA repair enzyme, which repairs dsDNA breaks with reduced fidelity. Binds linear dsDNA with 5'- and 3'- overhangs but not closed circular dsDNA nor ssDNA. Recruits and stimulates the ligase activity of LigD.</text>
</comment>
<keyword evidence="2" id="KW-0233">DNA recombination</keyword>
<comment type="similarity">
    <text evidence="2">Belongs to the prokaryotic Ku family.</text>
</comment>
<keyword evidence="5" id="KW-1185">Reference proteome</keyword>
<dbReference type="PANTHER" id="PTHR41251:SF1">
    <property type="entry name" value="NON-HOMOLOGOUS END JOINING PROTEIN KU"/>
    <property type="match status" value="1"/>
</dbReference>
<dbReference type="NCBIfam" id="TIGR02772">
    <property type="entry name" value="Ku_bact"/>
    <property type="match status" value="1"/>
</dbReference>
<dbReference type="InterPro" id="IPR009187">
    <property type="entry name" value="Prok_Ku"/>
</dbReference>
<evidence type="ECO:0000256" key="1">
    <source>
        <dbReference type="ARBA" id="ARBA00023125"/>
    </source>
</evidence>
<comment type="subunit">
    <text evidence="2">Homodimer. Interacts with LigD.</text>
</comment>
<keyword evidence="2" id="KW-0227">DNA damage</keyword>
<dbReference type="HAMAP" id="MF_01875">
    <property type="entry name" value="Prokaryotic_Ku"/>
    <property type="match status" value="1"/>
</dbReference>
<dbReference type="Gene3D" id="2.40.290.10">
    <property type="match status" value="1"/>
</dbReference>
<protein>
    <recommendedName>
        <fullName evidence="2">Non-homologous end joining protein Ku</fullName>
    </recommendedName>
</protein>
<evidence type="ECO:0000259" key="3">
    <source>
        <dbReference type="SMART" id="SM00559"/>
    </source>
</evidence>
<name>A0ABT6Y092_ALISE</name>
<proteinExistence type="inferred from homology"/>
<accession>A0ABT6Y092</accession>
<dbReference type="InterPro" id="IPR016194">
    <property type="entry name" value="SPOC-like_C_dom_sf"/>
</dbReference>
<dbReference type="SUPFAM" id="SSF100939">
    <property type="entry name" value="SPOC domain-like"/>
    <property type="match status" value="1"/>
</dbReference>
<dbReference type="PIRSF" id="PIRSF006493">
    <property type="entry name" value="Prok_Ku"/>
    <property type="match status" value="1"/>
</dbReference>
<dbReference type="EMBL" id="JASGCB010000021">
    <property type="protein sequence ID" value="MDI9260754.1"/>
    <property type="molecule type" value="Genomic_DNA"/>
</dbReference>
<dbReference type="Pfam" id="PF02735">
    <property type="entry name" value="Ku"/>
    <property type="match status" value="1"/>
</dbReference>
<evidence type="ECO:0000256" key="2">
    <source>
        <dbReference type="HAMAP-Rule" id="MF_01875"/>
    </source>
</evidence>
<dbReference type="PANTHER" id="PTHR41251">
    <property type="entry name" value="NON-HOMOLOGOUS END JOINING PROTEIN KU"/>
    <property type="match status" value="1"/>
</dbReference>
<dbReference type="SMART" id="SM00559">
    <property type="entry name" value="Ku78"/>
    <property type="match status" value="1"/>
</dbReference>
<sequence length="274" mass="30702">MHAMWRGSVSFGLVNIPVRLYKATDTGGIHFRQLHKACRTPISYKKFCPRCHVDLSQDEIVRGFEYARGEFAVVEDEELDAFQGRRGETIDLVQFADAGDIDPVLFQGAYYLAPEASGKKAYRLLWQALRASGRVGVARMTLRSAESLALVRASDADGNVLEVHALAWPEDVRSTAELPYVQEAVAVDAHELEVAETLIRQLTKPFVPDEYRDESRVRLEAWIAERRGEAEAKTKGAEASGEVVDLMEALKKSLELAKQDAKPREAKRKKRKTS</sequence>
<evidence type="ECO:0000313" key="5">
    <source>
        <dbReference type="Proteomes" id="UP001529245"/>
    </source>
</evidence>
<gene>
    <name evidence="2" type="primary">ku</name>
    <name evidence="4" type="ORF">QID03_11320</name>
</gene>
<feature type="domain" description="Ku" evidence="3">
    <location>
        <begin position="52"/>
        <end position="183"/>
    </location>
</feature>
<evidence type="ECO:0000313" key="4">
    <source>
        <dbReference type="EMBL" id="MDI9260754.1"/>
    </source>
</evidence>
<organism evidence="4 5">
    <name type="scientific">Alicyclobacillus sendaiensis PA2</name>
    <dbReference type="NCBI Taxonomy" id="3029425"/>
    <lineage>
        <taxon>Bacteria</taxon>
        <taxon>Bacillati</taxon>
        <taxon>Bacillota</taxon>
        <taxon>Bacilli</taxon>
        <taxon>Bacillales</taxon>
        <taxon>Alicyclobacillaceae</taxon>
        <taxon>Alicyclobacillus</taxon>
    </lineage>
</organism>
<dbReference type="RefSeq" id="WP_283204196.1">
    <property type="nucleotide sequence ID" value="NZ_JASGCB010000021.1"/>
</dbReference>
<dbReference type="Proteomes" id="UP001529245">
    <property type="component" value="Unassembled WGS sequence"/>
</dbReference>